<dbReference type="Pfam" id="PF02219">
    <property type="entry name" value="MTHFR"/>
    <property type="match status" value="1"/>
</dbReference>
<dbReference type="EMBL" id="JAGGLG010000015">
    <property type="protein sequence ID" value="MBP2018596.1"/>
    <property type="molecule type" value="Genomic_DNA"/>
</dbReference>
<comment type="cofactor">
    <cofactor evidence="1 8">
        <name>FAD</name>
        <dbReference type="ChEBI" id="CHEBI:57692"/>
    </cofactor>
</comment>
<proteinExistence type="inferred from homology"/>
<organism evidence="9 10">
    <name type="scientific">Symbiobacterium terraclitae</name>
    <dbReference type="NCBI Taxonomy" id="557451"/>
    <lineage>
        <taxon>Bacteria</taxon>
        <taxon>Bacillati</taxon>
        <taxon>Bacillota</taxon>
        <taxon>Clostridia</taxon>
        <taxon>Eubacteriales</taxon>
        <taxon>Symbiobacteriaceae</taxon>
        <taxon>Symbiobacterium</taxon>
    </lineage>
</organism>
<dbReference type="InterPro" id="IPR029041">
    <property type="entry name" value="FAD-linked_oxidoreductase-like"/>
</dbReference>
<accession>A0ABS4JSS6</accession>
<evidence type="ECO:0000256" key="6">
    <source>
        <dbReference type="ARBA" id="ARBA00023002"/>
    </source>
</evidence>
<comment type="similarity">
    <text evidence="3 8">Belongs to the methylenetetrahydrofolate reductase family.</text>
</comment>
<evidence type="ECO:0000256" key="3">
    <source>
        <dbReference type="ARBA" id="ARBA00006743"/>
    </source>
</evidence>
<keyword evidence="4 8" id="KW-0285">Flavoprotein</keyword>
<dbReference type="PANTHER" id="PTHR45754">
    <property type="entry name" value="METHYLENETETRAHYDROFOLATE REDUCTASE"/>
    <property type="match status" value="1"/>
</dbReference>
<comment type="catalytic activity">
    <reaction evidence="7">
        <text>(6S)-5-methyl-5,6,7,8-tetrahydrofolate + NAD(+) = (6R)-5,10-methylene-5,6,7,8-tetrahydrofolate + NADH + H(+)</text>
        <dbReference type="Rhea" id="RHEA:19821"/>
        <dbReference type="ChEBI" id="CHEBI:15378"/>
        <dbReference type="ChEBI" id="CHEBI:15636"/>
        <dbReference type="ChEBI" id="CHEBI:18608"/>
        <dbReference type="ChEBI" id="CHEBI:57540"/>
        <dbReference type="ChEBI" id="CHEBI:57945"/>
        <dbReference type="EC" id="1.5.1.54"/>
    </reaction>
    <physiologicalReaction direction="right-to-left" evidence="7">
        <dbReference type="Rhea" id="RHEA:19823"/>
    </physiologicalReaction>
</comment>
<evidence type="ECO:0000313" key="9">
    <source>
        <dbReference type="EMBL" id="MBP2018596.1"/>
    </source>
</evidence>
<evidence type="ECO:0000256" key="2">
    <source>
        <dbReference type="ARBA" id="ARBA00004777"/>
    </source>
</evidence>
<keyword evidence="6 8" id="KW-0560">Oxidoreductase</keyword>
<dbReference type="SUPFAM" id="SSF51730">
    <property type="entry name" value="FAD-linked oxidoreductase"/>
    <property type="match status" value="1"/>
</dbReference>
<dbReference type="CDD" id="cd00537">
    <property type="entry name" value="MTHFR"/>
    <property type="match status" value="1"/>
</dbReference>
<evidence type="ECO:0000256" key="8">
    <source>
        <dbReference type="RuleBase" id="RU003862"/>
    </source>
</evidence>
<reference evidence="9 10" key="1">
    <citation type="submission" date="2021-03" db="EMBL/GenBank/DDBJ databases">
        <title>Genomic Encyclopedia of Type Strains, Phase IV (KMG-IV): sequencing the most valuable type-strain genomes for metagenomic binning, comparative biology and taxonomic classification.</title>
        <authorList>
            <person name="Goeker M."/>
        </authorList>
    </citation>
    <scope>NUCLEOTIDE SEQUENCE [LARGE SCALE GENOMIC DNA]</scope>
    <source>
        <strain evidence="9 10">DSM 27138</strain>
    </source>
</reference>
<evidence type="ECO:0000256" key="1">
    <source>
        <dbReference type="ARBA" id="ARBA00001974"/>
    </source>
</evidence>
<keyword evidence="5 8" id="KW-0274">FAD</keyword>
<gene>
    <name evidence="9" type="ORF">J2Z79_002011</name>
</gene>
<sequence length="300" mass="32772">MARLMHRLRQGAFCVTVEIDPPRGANVTKTLERVRSFADRVDAVNVADCPMANVRMSPITLAHLLQRDGQVEAIFHLTTRDRNVIGLQAELLGAAGLGVRNILALRGDNPEQGDHPGARGVFEVDTVGLIRLAAALNRGKTASGGDLDQATDFAIGCACNPAAPDLEAEVSRLEQKVEAGAHFAQTQPIYDPRQLERFQAKLAGRVKIPILYGILPLKSYEFAVRMNRDVPGIHIPHWAVDRMRGRGEEEGLRLVAELLAEIGPHVHGVHIFPMNSARRALAVLDILDELGLRQARRIGA</sequence>
<dbReference type="PANTHER" id="PTHR45754:SF3">
    <property type="entry name" value="METHYLENETETRAHYDROFOLATE REDUCTASE (NADPH)"/>
    <property type="match status" value="1"/>
</dbReference>
<comment type="caution">
    <text evidence="9">The sequence shown here is derived from an EMBL/GenBank/DDBJ whole genome shotgun (WGS) entry which is preliminary data.</text>
</comment>
<evidence type="ECO:0000313" key="10">
    <source>
        <dbReference type="Proteomes" id="UP001519289"/>
    </source>
</evidence>
<keyword evidence="10" id="KW-1185">Reference proteome</keyword>
<dbReference type="RefSeq" id="WP_209466724.1">
    <property type="nucleotide sequence ID" value="NZ_JAGGLG010000015.1"/>
</dbReference>
<dbReference type="InterPro" id="IPR003171">
    <property type="entry name" value="Mehydrof_redctse-like"/>
</dbReference>
<evidence type="ECO:0000256" key="4">
    <source>
        <dbReference type="ARBA" id="ARBA00022630"/>
    </source>
</evidence>
<evidence type="ECO:0000256" key="5">
    <source>
        <dbReference type="ARBA" id="ARBA00022827"/>
    </source>
</evidence>
<dbReference type="Gene3D" id="3.20.20.220">
    <property type="match status" value="1"/>
</dbReference>
<name>A0ABS4JSS6_9FIRM</name>
<dbReference type="Proteomes" id="UP001519289">
    <property type="component" value="Unassembled WGS sequence"/>
</dbReference>
<protein>
    <recommendedName>
        <fullName evidence="8">Methylenetetrahydrofolate reductase</fullName>
    </recommendedName>
</protein>
<evidence type="ECO:0000256" key="7">
    <source>
        <dbReference type="ARBA" id="ARBA00048628"/>
    </source>
</evidence>
<comment type="pathway">
    <text evidence="2 8">One-carbon metabolism; tetrahydrofolate interconversion.</text>
</comment>